<dbReference type="Proteomes" id="UP000760494">
    <property type="component" value="Unassembled WGS sequence"/>
</dbReference>
<organism evidence="7 8">
    <name type="scientific">Fusarium fujikuroi</name>
    <name type="common">Bakanae and foot rot disease fungus</name>
    <name type="synonym">Gibberella fujikuroi</name>
    <dbReference type="NCBI Taxonomy" id="5127"/>
    <lineage>
        <taxon>Eukaryota</taxon>
        <taxon>Fungi</taxon>
        <taxon>Dikarya</taxon>
        <taxon>Ascomycota</taxon>
        <taxon>Pezizomycotina</taxon>
        <taxon>Sordariomycetes</taxon>
        <taxon>Hypocreomycetidae</taxon>
        <taxon>Hypocreales</taxon>
        <taxon>Nectriaceae</taxon>
        <taxon>Fusarium</taxon>
        <taxon>Fusarium fujikuroi species complex</taxon>
    </lineage>
</organism>
<dbReference type="PANTHER" id="PTHR23502:SF20">
    <property type="entry name" value="TRANSPORTER, PUTATIVE (AFU_ORTHOLOGUE AFUA_6G13880)-RELATED"/>
    <property type="match status" value="1"/>
</dbReference>
<evidence type="ECO:0000256" key="4">
    <source>
        <dbReference type="ARBA" id="ARBA00023136"/>
    </source>
</evidence>
<feature type="transmembrane region" description="Helical" evidence="6">
    <location>
        <begin position="476"/>
        <end position="495"/>
    </location>
</feature>
<name>A0A9Q9S1A4_FUSFU</name>
<keyword evidence="3 6" id="KW-1133">Transmembrane helix</keyword>
<feature type="transmembrane region" description="Helical" evidence="6">
    <location>
        <begin position="72"/>
        <end position="95"/>
    </location>
</feature>
<proteinExistence type="predicted"/>
<evidence type="ECO:0000256" key="2">
    <source>
        <dbReference type="ARBA" id="ARBA00022692"/>
    </source>
</evidence>
<dbReference type="Gene3D" id="1.20.1250.20">
    <property type="entry name" value="MFS general substrate transporter like domains"/>
    <property type="match status" value="1"/>
</dbReference>
<evidence type="ECO:0000256" key="1">
    <source>
        <dbReference type="ARBA" id="ARBA00004141"/>
    </source>
</evidence>
<evidence type="ECO:0000256" key="3">
    <source>
        <dbReference type="ARBA" id="ARBA00022989"/>
    </source>
</evidence>
<reference evidence="7" key="1">
    <citation type="submission" date="2019-05" db="EMBL/GenBank/DDBJ databases">
        <authorList>
            <person name="Piombo E."/>
        </authorList>
    </citation>
    <scope>NUCLEOTIDE SEQUENCE</scope>
    <source>
        <strain evidence="7">C2S</strain>
    </source>
</reference>
<comment type="caution">
    <text evidence="7">The sequence shown here is derived from an EMBL/GenBank/DDBJ whole genome shotgun (WGS) entry which is preliminary data.</text>
</comment>
<feature type="transmembrane region" description="Helical" evidence="6">
    <location>
        <begin position="139"/>
        <end position="156"/>
    </location>
</feature>
<feature type="transmembrane region" description="Helical" evidence="6">
    <location>
        <begin position="229"/>
        <end position="247"/>
    </location>
</feature>
<dbReference type="GO" id="GO:0005886">
    <property type="term" value="C:plasma membrane"/>
    <property type="evidence" value="ECO:0007669"/>
    <property type="project" value="TreeGrafter"/>
</dbReference>
<dbReference type="InterPro" id="IPR011701">
    <property type="entry name" value="MFS"/>
</dbReference>
<feature type="transmembrane region" description="Helical" evidence="6">
    <location>
        <begin position="377"/>
        <end position="398"/>
    </location>
</feature>
<dbReference type="Pfam" id="PF07690">
    <property type="entry name" value="MFS_1"/>
    <property type="match status" value="1"/>
</dbReference>
<dbReference type="PANTHER" id="PTHR23502">
    <property type="entry name" value="MAJOR FACILITATOR SUPERFAMILY"/>
    <property type="match status" value="1"/>
</dbReference>
<dbReference type="GO" id="GO:0022857">
    <property type="term" value="F:transmembrane transporter activity"/>
    <property type="evidence" value="ECO:0007669"/>
    <property type="project" value="InterPro"/>
</dbReference>
<feature type="transmembrane region" description="Helical" evidence="6">
    <location>
        <begin position="441"/>
        <end position="464"/>
    </location>
</feature>
<comment type="subcellular location">
    <subcellularLocation>
        <location evidence="1">Membrane</location>
        <topology evidence="1">Multi-pass membrane protein</topology>
    </subcellularLocation>
</comment>
<feature type="transmembrane region" description="Helical" evidence="6">
    <location>
        <begin position="331"/>
        <end position="357"/>
    </location>
</feature>
<evidence type="ECO:0000256" key="6">
    <source>
        <dbReference type="SAM" id="Phobius"/>
    </source>
</evidence>
<dbReference type="InterPro" id="IPR036259">
    <property type="entry name" value="MFS_trans_sf"/>
</dbReference>
<evidence type="ECO:0000256" key="5">
    <source>
        <dbReference type="ARBA" id="ARBA00023180"/>
    </source>
</evidence>
<keyword evidence="5" id="KW-0325">Glycoprotein</keyword>
<gene>
    <name evidence="7" type="ORF">C2S_2829</name>
</gene>
<accession>A0A9Q9S1A4</accession>
<keyword evidence="4 6" id="KW-0472">Membrane</keyword>
<evidence type="ECO:0000313" key="8">
    <source>
        <dbReference type="Proteomes" id="UP000760494"/>
    </source>
</evidence>
<feature type="transmembrane region" description="Helical" evidence="6">
    <location>
        <begin position="168"/>
        <end position="191"/>
    </location>
</feature>
<keyword evidence="2 6" id="KW-0812">Transmembrane</keyword>
<feature type="transmembrane region" description="Helical" evidence="6">
    <location>
        <begin position="507"/>
        <end position="528"/>
    </location>
</feature>
<evidence type="ECO:0000313" key="7">
    <source>
        <dbReference type="EMBL" id="VTT83023.1"/>
    </source>
</evidence>
<feature type="transmembrane region" description="Helical" evidence="6">
    <location>
        <begin position="410"/>
        <end position="429"/>
    </location>
</feature>
<sequence>MGLGVLPDRHLSDVPGTSFLNEKGISSSLETAPEKDHSNLKHDSTGKIVLVPQPSDDPNDPLNWPRWKKEMFTVSIIVGCGCVGAIGPLLGPALVPIAEEFDVPLQRFSLGFTGSLLIALAFGNLFCNSLAMMIGKRPVYLITTLGLLCSTIWTAVAKDFISLALSRAIQGFCMSPMEALVPASISDIWFVHQRGFRNAVFNLGVLGGINLASPIAGAIIDRYGYKTCLWAMAGAFGLQLILTFFFMPETAYKRSTNPDTLVSSHVEGHSAVDDKKECVSEVENKASVCDNAPIPEPRSFICNLRPWSGYYDASGFWYSMFAPFKMLGSPVVIWGCFQLTICMSWLVLLASTASQIFTQPPYNFTVAQVGLTNLSSFVGTFIATALAGIMVDGLATFMARRNEGIYEPEFRLPILVLLTTLGGSGFFGYGQSLSNGEPWPIPVIVCLGMINLGVQFGIVGLVSYVVDSHRREAVEAYAMMSFTKNVFAFGMSFYMNDWIEYQGVRDAFFVIGGITMALSMATIPITKLSASPTTLPRSPFHPSLPKPIRFDMGDPFSIATGVAGLISLGITVCDGLHTYFSAIKDRKEDLAIVAQNVALFEFHVFAVQSSASKLGHRHSPAIDGLQLSLINCEMQLQCLQKLLNELMPTEDPSLFKEIWRRQKLIARYPFDRKKLVQFEEYLTRANTTLSSFIQALNLDLNIRMGDELEAFRTSLEALDINTPATLRTIATKLDVSPKVEPITLQLLPSRIEDVTASSSNSIGLHQNGVSVAETKTSYSGNRRSFEDITDSHSTPRYLQNAELEQRLCKKLADMDSKENGLDYLADSVIKELRVIYGSGNASPFDVDQHADIGFSELFLAVITKDHRRLQAILAEEDSLLTISQTDLYGRNILHASCNWPDGLRLLLQRQDVRLLMEMAPFTFPGLSPLYYALIHSKIHCKAPDQWTECDDCTCYVGVQLLLEADCKVTAGYIWGITLADCSLKARKLFFKHLKDRRQRLRNMALSILPERILRQYGVSTSPLPDKTAFLLWSELQEAQDQQDHRIWVPDSLNPCNNNRLCIPESLFGVPHHPFVVEMALDYGFAPRDENGVQPLLYGRHIIQDSSPEDPRIWVKYLDWLLGQNLCSELSLGPFRLSILHRIAYYIGLQMRPRASGSWRQDVWLSELQDSRTLLTSICDSKSECNIPCPCSSGIFTRPLAHILPALLLPGGGLYCKYFFSVIENHIEHVISSTSLLKISESSSESLYMAKCGIHILTMMSLGVRHLPICLTEGYGHLKDSDFMEEEWKEILDEDRELIDQLEALDEEFGDVFDRQNVPIAEFLSGYWLTRMAEVIQELHKPLTHHDRHELLEAGVVLEEDNADGSEC</sequence>
<feature type="transmembrane region" description="Helical" evidence="6">
    <location>
        <begin position="203"/>
        <end position="223"/>
    </location>
</feature>
<evidence type="ECO:0008006" key="9">
    <source>
        <dbReference type="Google" id="ProtNLM"/>
    </source>
</evidence>
<protein>
    <recommendedName>
        <fullName evidence="9">Major facilitator superfamily (MFS) profile domain-containing protein</fullName>
    </recommendedName>
</protein>
<dbReference type="SUPFAM" id="SSF103473">
    <property type="entry name" value="MFS general substrate transporter"/>
    <property type="match status" value="1"/>
</dbReference>
<dbReference type="EMBL" id="CABFJX010000418">
    <property type="protein sequence ID" value="VTT83023.1"/>
    <property type="molecule type" value="Genomic_DNA"/>
</dbReference>
<feature type="transmembrane region" description="Helical" evidence="6">
    <location>
        <begin position="107"/>
        <end position="127"/>
    </location>
</feature>